<dbReference type="RefSeq" id="XP_049304123.1">
    <property type="nucleotide sequence ID" value="XM_049448166.1"/>
</dbReference>
<evidence type="ECO:0000313" key="26">
    <source>
        <dbReference type="RefSeq" id="XP_049304130.1"/>
    </source>
</evidence>
<dbReference type="CDD" id="cd09031">
    <property type="entry name" value="KH-I_NOVA_rpt3"/>
    <property type="match status" value="1"/>
</dbReference>
<keyword evidence="5" id="KW-0508">mRNA splicing</keyword>
<dbReference type="InterPro" id="IPR047275">
    <property type="entry name" value="KH-I_NOVA_rpt1"/>
</dbReference>
<gene>
    <name evidence="11 12 13 14 15 16 17 18 19 20 21 22 23 24 25 26 27" type="primary">LOC105225842</name>
</gene>
<dbReference type="RefSeq" id="XP_049304122.1">
    <property type="nucleotide sequence ID" value="XM_049448165.1"/>
</dbReference>
<feature type="region of interest" description="Disordered" evidence="8">
    <location>
        <begin position="178"/>
        <end position="197"/>
    </location>
</feature>
<evidence type="ECO:0000313" key="14">
    <source>
        <dbReference type="RefSeq" id="XP_049304116.1"/>
    </source>
</evidence>
<proteinExistence type="predicted"/>
<dbReference type="Pfam" id="PF00013">
    <property type="entry name" value="KH_1"/>
    <property type="match status" value="3"/>
</dbReference>
<evidence type="ECO:0000313" key="22">
    <source>
        <dbReference type="RefSeq" id="XP_049304125.1"/>
    </source>
</evidence>
<dbReference type="RefSeq" id="XP_049304121.1">
    <property type="nucleotide sequence ID" value="XM_049448164.1"/>
</dbReference>
<evidence type="ECO:0000256" key="3">
    <source>
        <dbReference type="ARBA" id="ARBA00022737"/>
    </source>
</evidence>
<dbReference type="InterPro" id="IPR047276">
    <property type="entry name" value="KH-I_NOVA_rpt2"/>
</dbReference>
<dbReference type="CDD" id="cd22435">
    <property type="entry name" value="KH-I_NOVA_rpt1"/>
    <property type="match status" value="1"/>
</dbReference>
<evidence type="ECO:0000313" key="18">
    <source>
        <dbReference type="RefSeq" id="XP_049304121.1"/>
    </source>
</evidence>
<evidence type="ECO:0000313" key="16">
    <source>
        <dbReference type="RefSeq" id="XP_049304119.1"/>
    </source>
</evidence>
<evidence type="ECO:0000313" key="20">
    <source>
        <dbReference type="RefSeq" id="XP_049304123.1"/>
    </source>
</evidence>
<keyword evidence="6" id="KW-0539">Nucleus</keyword>
<evidence type="ECO:0000259" key="9">
    <source>
        <dbReference type="SMART" id="SM00322"/>
    </source>
</evidence>
<evidence type="ECO:0000256" key="1">
    <source>
        <dbReference type="ARBA" id="ARBA00004123"/>
    </source>
</evidence>
<dbReference type="RefSeq" id="XP_049304119.1">
    <property type="nucleotide sequence ID" value="XM_049448162.1"/>
</dbReference>
<dbReference type="RefSeq" id="XP_049304126.1">
    <property type="nucleotide sequence ID" value="XM_049448169.1"/>
</dbReference>
<evidence type="ECO:0000313" key="12">
    <source>
        <dbReference type="RefSeq" id="XP_049304114.1"/>
    </source>
</evidence>
<dbReference type="RefSeq" id="XP_049304117.1">
    <property type="nucleotide sequence ID" value="XM_049448160.1"/>
</dbReference>
<feature type="compositionally biased region" description="Low complexity" evidence="8">
    <location>
        <begin position="237"/>
        <end position="255"/>
    </location>
</feature>
<protein>
    <submittedName>
        <fullName evidence="11 12">RNA-binding protein Pasilla isoform X1</fullName>
    </submittedName>
</protein>
<dbReference type="Proteomes" id="UP001652620">
    <property type="component" value="Chromosome 2"/>
</dbReference>
<keyword evidence="3" id="KW-0677">Repeat</keyword>
<evidence type="ECO:0000256" key="5">
    <source>
        <dbReference type="ARBA" id="ARBA00023187"/>
    </source>
</evidence>
<dbReference type="RefSeq" id="XP_049304114.1">
    <property type="nucleotide sequence ID" value="XM_049448157.1"/>
</dbReference>
<evidence type="ECO:0000313" key="19">
    <source>
        <dbReference type="RefSeq" id="XP_049304122.1"/>
    </source>
</evidence>
<dbReference type="InterPro" id="IPR004088">
    <property type="entry name" value="KH_dom_type_1"/>
</dbReference>
<feature type="region of interest" description="Disordered" evidence="8">
    <location>
        <begin position="212"/>
        <end position="315"/>
    </location>
</feature>
<accession>A0ABM3J4J0</accession>
<dbReference type="InterPro" id="IPR036612">
    <property type="entry name" value="KH_dom_type_1_sf"/>
</dbReference>
<dbReference type="InterPro" id="IPR004087">
    <property type="entry name" value="KH_dom"/>
</dbReference>
<name>A0ABM3J4J0_BACDO</name>
<evidence type="ECO:0000313" key="21">
    <source>
        <dbReference type="RefSeq" id="XP_049304124.1"/>
    </source>
</evidence>
<evidence type="ECO:0000313" key="15">
    <source>
        <dbReference type="RefSeq" id="XP_049304117.1"/>
    </source>
</evidence>
<dbReference type="PROSITE" id="PS50084">
    <property type="entry name" value="KH_TYPE_1"/>
    <property type="match status" value="3"/>
</dbReference>
<organism evidence="10 15">
    <name type="scientific">Bactrocera dorsalis</name>
    <name type="common">Oriental fruit fly</name>
    <name type="synonym">Dacus dorsalis</name>
    <dbReference type="NCBI Taxonomy" id="27457"/>
    <lineage>
        <taxon>Eukaryota</taxon>
        <taxon>Metazoa</taxon>
        <taxon>Ecdysozoa</taxon>
        <taxon>Arthropoda</taxon>
        <taxon>Hexapoda</taxon>
        <taxon>Insecta</taxon>
        <taxon>Pterygota</taxon>
        <taxon>Neoptera</taxon>
        <taxon>Endopterygota</taxon>
        <taxon>Diptera</taxon>
        <taxon>Brachycera</taxon>
        <taxon>Muscomorpha</taxon>
        <taxon>Tephritoidea</taxon>
        <taxon>Tephritidae</taxon>
        <taxon>Bactrocera</taxon>
        <taxon>Bactrocera</taxon>
    </lineage>
</organism>
<evidence type="ECO:0000313" key="27">
    <source>
        <dbReference type="RefSeq" id="XP_049304131.1"/>
    </source>
</evidence>
<evidence type="ECO:0000256" key="6">
    <source>
        <dbReference type="ARBA" id="ARBA00023242"/>
    </source>
</evidence>
<evidence type="ECO:0000313" key="11">
    <source>
        <dbReference type="RefSeq" id="XP_049304113.1"/>
    </source>
</evidence>
<evidence type="ECO:0000313" key="17">
    <source>
        <dbReference type="RefSeq" id="XP_049304120.1"/>
    </source>
</evidence>
<feature type="domain" description="K Homology" evidence="9">
    <location>
        <begin position="346"/>
        <end position="419"/>
    </location>
</feature>
<dbReference type="RefSeq" id="XP_049304116.1">
    <property type="nucleotide sequence ID" value="XM_049448159.1"/>
</dbReference>
<keyword evidence="4 7" id="KW-0694">RNA-binding</keyword>
<keyword evidence="10" id="KW-1185">Reference proteome</keyword>
<feature type="compositionally biased region" description="Low complexity" evidence="8">
    <location>
        <begin position="276"/>
        <end position="297"/>
    </location>
</feature>
<dbReference type="RefSeq" id="XP_049304115.1">
    <property type="nucleotide sequence ID" value="XM_049448158.1"/>
</dbReference>
<evidence type="ECO:0000313" key="23">
    <source>
        <dbReference type="RefSeq" id="XP_049304126.1"/>
    </source>
</evidence>
<dbReference type="GeneID" id="105225842"/>
<dbReference type="PANTHER" id="PTHR10288">
    <property type="entry name" value="KH DOMAIN CONTAINING RNA BINDING PROTEIN"/>
    <property type="match status" value="1"/>
</dbReference>
<dbReference type="RefSeq" id="XP_049304120.1">
    <property type="nucleotide sequence ID" value="XM_049448163.1"/>
</dbReference>
<evidence type="ECO:0000313" key="25">
    <source>
        <dbReference type="RefSeq" id="XP_049304128.1"/>
    </source>
</evidence>
<feature type="compositionally biased region" description="Low complexity" evidence="8">
    <location>
        <begin position="215"/>
        <end position="229"/>
    </location>
</feature>
<dbReference type="SMART" id="SM00322">
    <property type="entry name" value="KH"/>
    <property type="match status" value="3"/>
</dbReference>
<dbReference type="RefSeq" id="XP_049304128.1">
    <property type="nucleotide sequence ID" value="XM_049448171.1"/>
</dbReference>
<evidence type="ECO:0000256" key="4">
    <source>
        <dbReference type="ARBA" id="ARBA00022884"/>
    </source>
</evidence>
<dbReference type="SUPFAM" id="SSF54791">
    <property type="entry name" value="Eukaryotic type KH-domain (KH-domain type I)"/>
    <property type="match status" value="3"/>
</dbReference>
<dbReference type="RefSeq" id="XP_049304124.1">
    <property type="nucleotide sequence ID" value="XM_049448167.1"/>
</dbReference>
<evidence type="ECO:0000313" key="10">
    <source>
        <dbReference type="Proteomes" id="UP001652620"/>
    </source>
</evidence>
<evidence type="ECO:0000313" key="13">
    <source>
        <dbReference type="RefSeq" id="XP_049304115.1"/>
    </source>
</evidence>
<dbReference type="RefSeq" id="XP_049304113.1">
    <property type="nucleotide sequence ID" value="XM_049448156.1"/>
</dbReference>
<dbReference type="InterPro" id="IPR047274">
    <property type="entry name" value="KH-I_NOVA_rpt3"/>
</dbReference>
<feature type="domain" description="K Homology" evidence="9">
    <location>
        <begin position="777"/>
        <end position="850"/>
    </location>
</feature>
<comment type="subcellular location">
    <subcellularLocation>
        <location evidence="1">Nucleus</location>
    </subcellularLocation>
</comment>
<reference evidence="10 11" key="1">
    <citation type="submission" date="2025-05" db="UniProtKB">
        <authorList>
            <consortium name="RefSeq"/>
        </authorList>
    </citation>
    <scope>NUCLEOTIDE SEQUENCE [LARGE SCALE GENOMIC DNA]</scope>
    <source>
        <tissue evidence="11 12">Adult</tissue>
    </source>
</reference>
<evidence type="ECO:0000256" key="2">
    <source>
        <dbReference type="ARBA" id="ARBA00022664"/>
    </source>
</evidence>
<feature type="region of interest" description="Disordered" evidence="8">
    <location>
        <begin position="66"/>
        <end position="136"/>
    </location>
</feature>
<keyword evidence="2" id="KW-0507">mRNA processing</keyword>
<evidence type="ECO:0000256" key="8">
    <source>
        <dbReference type="SAM" id="MobiDB-lite"/>
    </source>
</evidence>
<feature type="domain" description="K Homology" evidence="9">
    <location>
        <begin position="439"/>
        <end position="511"/>
    </location>
</feature>
<evidence type="ECO:0000313" key="24">
    <source>
        <dbReference type="RefSeq" id="XP_049304127.1"/>
    </source>
</evidence>
<feature type="compositionally biased region" description="Polar residues" evidence="8">
    <location>
        <begin position="257"/>
        <end position="273"/>
    </location>
</feature>
<dbReference type="RefSeq" id="XP_049304127.1">
    <property type="nucleotide sequence ID" value="XM_049448170.1"/>
</dbReference>
<dbReference type="Gene3D" id="3.30.1370.10">
    <property type="entry name" value="K Homology domain, type 1"/>
    <property type="match status" value="3"/>
</dbReference>
<dbReference type="RefSeq" id="XP_049304130.1">
    <property type="nucleotide sequence ID" value="XM_049448173.1"/>
</dbReference>
<dbReference type="RefSeq" id="XP_049304131.1">
    <property type="nucleotide sequence ID" value="XM_049448174.1"/>
</dbReference>
<sequence>MTQPNSPATLQQQLQVQANCNGSAESLMSNAFDLIGGASAAQQFLNHMDLYAQQQRQQQQQLNYLQQQQQQLHSQSLMAKSPSTSPTNFGSGGSSNSSSHSNITITTNNLHTNYNQQHHQQQQQQQHVAAAAAAAVQQHLGNKHSISLTSSPITSPTKSILTQVAAAASSVGAGAVSATSTATTSPPSSSPPTILNNFNSQHHFNLHHNNHQMDLQQQQQQQQQQLQQQLREREAANGGLNSNNNQTNNNNSPNGERLSNATAMGTITPTGGHSPNGGAHHQLQQQQQQQHNHALAQHQHHHHQHGNSTSPFKPPSSASCWCYGESVCSGIEVEIENNNNFSHGDSSYHMKILVPAVASGAIIGKGGETIASLQKDSGARVKMSKSHDFYPGTTERVCLITGSVDGIMSVMDFIMDKIREKPDLTTKIIDTDSKQNQDRDKQVKILVPNSTAGMIIGKGGAFIKQIKEESGSYVQISQKPKDISLQERCITIIGDKENNKAACKMILSKIVEDPQSGTCLNVSYADISGPVANFNPTGSPYATNQNAINTSTASLNSTLGQNIGGAATAAGLLINGTGINLSLNLSSPNPAPNLAVATQLLEHIKVALRGSGYSETATNEVCAALGVLAKYGVLGMGVGVPHANGTTTLGSFLGVTTLDQQTAAAASAATASNVFGAVGQVNLEQYTAAAAAAAAAAASRPTQSHLEAAAAAQFDPFRHLSTSATAAQATTPVSLNNNSFGLTAATGTTCTTAQSLSAATHTLSGLSKSPTPGDLGAKDTKNVEIPEVIVGAILGPNGRSLVEIQHVSGANVQISKKGIFAPGTRNRIVTITGQPNAIAKAQYLIEQKITDEETKRARQIPLTTVVN</sequence>
<dbReference type="CDD" id="cd22436">
    <property type="entry name" value="KH-I_NOVA_rpt2"/>
    <property type="match status" value="1"/>
</dbReference>
<dbReference type="RefSeq" id="XP_049304125.1">
    <property type="nucleotide sequence ID" value="XM_049448168.1"/>
</dbReference>
<evidence type="ECO:0000256" key="7">
    <source>
        <dbReference type="PROSITE-ProRule" id="PRU00117"/>
    </source>
</evidence>